<reference evidence="11 12" key="1">
    <citation type="submission" date="2016-10" db="EMBL/GenBank/DDBJ databases">
        <authorList>
            <person name="de Groot N.N."/>
        </authorList>
    </citation>
    <scope>NUCLEOTIDE SEQUENCE [LARGE SCALE GENOMIC DNA]</scope>
    <source>
        <strain evidence="11 12">CGMCC 1.5058</strain>
    </source>
</reference>
<dbReference type="PRINTS" id="PR01040">
    <property type="entry name" value="TRNASYNTHTYR"/>
</dbReference>
<dbReference type="SUPFAM" id="SSF55174">
    <property type="entry name" value="Alpha-L RNA-binding motif"/>
    <property type="match status" value="1"/>
</dbReference>
<evidence type="ECO:0000256" key="4">
    <source>
        <dbReference type="ARBA" id="ARBA00022741"/>
    </source>
</evidence>
<name>A0A1G8LVG9_9CLOT</name>
<accession>A0A1G8LVG9</accession>
<dbReference type="Gene3D" id="1.10.240.10">
    <property type="entry name" value="Tyrosyl-Transfer RNA Synthetase"/>
    <property type="match status" value="1"/>
</dbReference>
<keyword evidence="3 10" id="KW-0436">Ligase</keyword>
<gene>
    <name evidence="10" type="primary">tyrS</name>
    <name evidence="11" type="ORF">SAMN05421804_103197</name>
</gene>
<evidence type="ECO:0000256" key="2">
    <source>
        <dbReference type="ARBA" id="ARBA00022490"/>
    </source>
</evidence>
<evidence type="ECO:0000256" key="3">
    <source>
        <dbReference type="ARBA" id="ARBA00022598"/>
    </source>
</evidence>
<evidence type="ECO:0000256" key="6">
    <source>
        <dbReference type="ARBA" id="ARBA00022884"/>
    </source>
</evidence>
<dbReference type="Proteomes" id="UP000183255">
    <property type="component" value="Unassembled WGS sequence"/>
</dbReference>
<comment type="similarity">
    <text evidence="10">Belongs to the class-I aminoacyl-tRNA synthetase family. TyrS type 2 subfamily.</text>
</comment>
<dbReference type="InterPro" id="IPR001412">
    <property type="entry name" value="aa-tRNA-synth_I_CS"/>
</dbReference>
<evidence type="ECO:0000256" key="8">
    <source>
        <dbReference type="ARBA" id="ARBA00023146"/>
    </source>
</evidence>
<dbReference type="GO" id="GO:0005524">
    <property type="term" value="F:ATP binding"/>
    <property type="evidence" value="ECO:0007669"/>
    <property type="project" value="UniProtKB-UniRule"/>
</dbReference>
<evidence type="ECO:0000256" key="7">
    <source>
        <dbReference type="ARBA" id="ARBA00022917"/>
    </source>
</evidence>
<dbReference type="InterPro" id="IPR036986">
    <property type="entry name" value="S4_RNA-bd_sf"/>
</dbReference>
<dbReference type="GO" id="GO:0006437">
    <property type="term" value="P:tyrosyl-tRNA aminoacylation"/>
    <property type="evidence" value="ECO:0007669"/>
    <property type="project" value="UniProtKB-UniRule"/>
</dbReference>
<keyword evidence="2 10" id="KW-0963">Cytoplasm</keyword>
<dbReference type="FunFam" id="3.40.50.620:FF:000061">
    <property type="entry name" value="Tyrosine--tRNA ligase"/>
    <property type="match status" value="1"/>
</dbReference>
<dbReference type="InterPro" id="IPR024108">
    <property type="entry name" value="Tyr-tRNA-ligase_bac_2"/>
</dbReference>
<sequence>MKNLEQLDSILALIEKGAEEVIGMEELKEKLKHGRKLKVKLGLDPSAPDIHLGHTVVLRKLKAFQDLGHEVHIIIGDFTGRIGDPTGKSKSRVELSKEKVLENAKTYTDQIFKILDPEKTVVHFNSTWLEKMDLQETLLLMKTTTVARMMEREDFKKRFESGFPIGLNEFVYPLLQGYDSLMIEADVELGGTDQTFNLLMGRTLQKSRGQSPQTVLMMPLLEGLDGVEKMSKSLGNYVGIDEEPQVMFQKIMTLPDSLILKYFTLVTDLTPEEILNKENTLKEENPKNVKLQLARLLTGLYHGEEAAKEAEAYFTTVFTKEEIPENLPELHWKSTSIPLAVLLRESGYVESQNAFKRLLTQKGLAVNGEKISKEEDFPLEGSFTLSIGKRTHVKIICP</sequence>
<protein>
    <recommendedName>
        <fullName evidence="10">Tyrosine--tRNA ligase</fullName>
        <ecNumber evidence="10">6.1.1.1</ecNumber>
    </recommendedName>
    <alternativeName>
        <fullName evidence="10">Tyrosyl-tRNA synthetase</fullName>
        <shortName evidence="10">TyrRS</shortName>
    </alternativeName>
</protein>
<comment type="function">
    <text evidence="10">Catalyzes the attachment of tyrosine to tRNA(Tyr) in a two-step reaction: tyrosine is first activated by ATP to form Tyr-AMP and then transferred to the acceptor end of tRNA(Tyr).</text>
</comment>
<dbReference type="CDD" id="cd00805">
    <property type="entry name" value="TyrRS_core"/>
    <property type="match status" value="1"/>
</dbReference>
<dbReference type="PANTHER" id="PTHR11766">
    <property type="entry name" value="TYROSYL-TRNA SYNTHETASE"/>
    <property type="match status" value="1"/>
</dbReference>
<dbReference type="PANTHER" id="PTHR11766:SF1">
    <property type="entry name" value="TYROSINE--TRNA LIGASE"/>
    <property type="match status" value="1"/>
</dbReference>
<keyword evidence="6" id="KW-0694">RNA-binding</keyword>
<dbReference type="GO" id="GO:0005829">
    <property type="term" value="C:cytosol"/>
    <property type="evidence" value="ECO:0007669"/>
    <property type="project" value="TreeGrafter"/>
</dbReference>
<keyword evidence="5 10" id="KW-0067">ATP-binding</keyword>
<dbReference type="AlphaFoldDB" id="A0A1G8LVG9"/>
<dbReference type="NCBIfam" id="TIGR00234">
    <property type="entry name" value="tyrS"/>
    <property type="match status" value="1"/>
</dbReference>
<dbReference type="RefSeq" id="WP_031575120.1">
    <property type="nucleotide sequence ID" value="NZ_FNDZ01000003.1"/>
</dbReference>
<comment type="subcellular location">
    <subcellularLocation>
        <location evidence="10">Cytoplasm</location>
    </subcellularLocation>
</comment>
<evidence type="ECO:0000313" key="11">
    <source>
        <dbReference type="EMBL" id="SDI59679.1"/>
    </source>
</evidence>
<feature type="binding site" evidence="10">
    <location>
        <position position="232"/>
    </location>
    <ligand>
        <name>ATP</name>
        <dbReference type="ChEBI" id="CHEBI:30616"/>
    </ligand>
</feature>
<dbReference type="InterPro" id="IPR002305">
    <property type="entry name" value="aa-tRNA-synth_Ic"/>
</dbReference>
<dbReference type="Pfam" id="PF00579">
    <property type="entry name" value="tRNA-synt_1b"/>
    <property type="match status" value="1"/>
</dbReference>
<feature type="short sequence motif" description="'HIGH' region" evidence="10">
    <location>
        <begin position="45"/>
        <end position="54"/>
    </location>
</feature>
<dbReference type="Gene3D" id="3.40.50.620">
    <property type="entry name" value="HUPs"/>
    <property type="match status" value="1"/>
</dbReference>
<dbReference type="EC" id="6.1.1.1" evidence="10"/>
<keyword evidence="8 10" id="KW-0030">Aminoacyl-tRNA synthetase</keyword>
<dbReference type="InterPro" id="IPR024088">
    <property type="entry name" value="Tyr-tRNA-ligase_bac-type"/>
</dbReference>
<evidence type="ECO:0000256" key="10">
    <source>
        <dbReference type="HAMAP-Rule" id="MF_02007"/>
    </source>
</evidence>
<comment type="catalytic activity">
    <reaction evidence="9 10">
        <text>tRNA(Tyr) + L-tyrosine + ATP = L-tyrosyl-tRNA(Tyr) + AMP + diphosphate + H(+)</text>
        <dbReference type="Rhea" id="RHEA:10220"/>
        <dbReference type="Rhea" id="RHEA-COMP:9706"/>
        <dbReference type="Rhea" id="RHEA-COMP:9707"/>
        <dbReference type="ChEBI" id="CHEBI:15378"/>
        <dbReference type="ChEBI" id="CHEBI:30616"/>
        <dbReference type="ChEBI" id="CHEBI:33019"/>
        <dbReference type="ChEBI" id="CHEBI:58315"/>
        <dbReference type="ChEBI" id="CHEBI:78442"/>
        <dbReference type="ChEBI" id="CHEBI:78536"/>
        <dbReference type="ChEBI" id="CHEBI:456215"/>
        <dbReference type="EC" id="6.1.1.1"/>
    </reaction>
</comment>
<dbReference type="Gene3D" id="3.10.290.10">
    <property type="entry name" value="RNA-binding S4 domain"/>
    <property type="match status" value="1"/>
</dbReference>
<keyword evidence="7 10" id="KW-0648">Protein biosynthesis</keyword>
<evidence type="ECO:0000256" key="5">
    <source>
        <dbReference type="ARBA" id="ARBA00022840"/>
    </source>
</evidence>
<dbReference type="SUPFAM" id="SSF52374">
    <property type="entry name" value="Nucleotidylyl transferase"/>
    <property type="match status" value="1"/>
</dbReference>
<dbReference type="EMBL" id="FNDZ01000003">
    <property type="protein sequence ID" value="SDI59679.1"/>
    <property type="molecule type" value="Genomic_DNA"/>
</dbReference>
<dbReference type="GO" id="GO:0003723">
    <property type="term" value="F:RNA binding"/>
    <property type="evidence" value="ECO:0007669"/>
    <property type="project" value="UniProtKB-KW"/>
</dbReference>
<keyword evidence="4 10" id="KW-0547">Nucleotide-binding</keyword>
<dbReference type="InterPro" id="IPR002307">
    <property type="entry name" value="Tyr-tRNA-ligase"/>
</dbReference>
<dbReference type="InterPro" id="IPR014729">
    <property type="entry name" value="Rossmann-like_a/b/a_fold"/>
</dbReference>
<evidence type="ECO:0000256" key="9">
    <source>
        <dbReference type="ARBA" id="ARBA00048248"/>
    </source>
</evidence>
<feature type="short sequence motif" description="'KMSKS' region" evidence="10">
    <location>
        <begin position="229"/>
        <end position="233"/>
    </location>
</feature>
<dbReference type="PROSITE" id="PS00178">
    <property type="entry name" value="AA_TRNA_LIGASE_I"/>
    <property type="match status" value="1"/>
</dbReference>
<evidence type="ECO:0000256" key="1">
    <source>
        <dbReference type="ARBA" id="ARBA00011738"/>
    </source>
</evidence>
<dbReference type="HAMAP" id="MF_02007">
    <property type="entry name" value="Tyr_tRNA_synth_type2"/>
    <property type="match status" value="1"/>
</dbReference>
<dbReference type="GO" id="GO:0004831">
    <property type="term" value="F:tyrosine-tRNA ligase activity"/>
    <property type="evidence" value="ECO:0007669"/>
    <property type="project" value="UniProtKB-UniRule"/>
</dbReference>
<organism evidence="11 12">
    <name type="scientific">Proteiniclasticum ruminis</name>
    <dbReference type="NCBI Taxonomy" id="398199"/>
    <lineage>
        <taxon>Bacteria</taxon>
        <taxon>Bacillati</taxon>
        <taxon>Bacillota</taxon>
        <taxon>Clostridia</taxon>
        <taxon>Eubacteriales</taxon>
        <taxon>Clostridiaceae</taxon>
        <taxon>Proteiniclasticum</taxon>
    </lineage>
</organism>
<proteinExistence type="inferred from homology"/>
<evidence type="ECO:0000313" key="12">
    <source>
        <dbReference type="Proteomes" id="UP000183255"/>
    </source>
</evidence>
<comment type="subunit">
    <text evidence="1 10">Homodimer.</text>
</comment>